<feature type="compositionally biased region" description="Basic and acidic residues" evidence="1">
    <location>
        <begin position="139"/>
        <end position="153"/>
    </location>
</feature>
<protein>
    <submittedName>
        <fullName evidence="2">Unnamed protein product</fullName>
    </submittedName>
</protein>
<feature type="compositionally biased region" description="Polar residues" evidence="1">
    <location>
        <begin position="73"/>
        <end position="83"/>
    </location>
</feature>
<dbReference type="EMBL" id="BSXW01001361">
    <property type="protein sequence ID" value="GMF36157.1"/>
    <property type="molecule type" value="Genomic_DNA"/>
</dbReference>
<evidence type="ECO:0000313" key="2">
    <source>
        <dbReference type="EMBL" id="GMF36157.1"/>
    </source>
</evidence>
<dbReference type="AlphaFoldDB" id="A0A9W6XCZ1"/>
<name>A0A9W6XCZ1_9STRA</name>
<feature type="compositionally biased region" description="Basic and acidic residues" evidence="1">
    <location>
        <begin position="184"/>
        <end position="200"/>
    </location>
</feature>
<feature type="compositionally biased region" description="Polar residues" evidence="1">
    <location>
        <begin position="218"/>
        <end position="232"/>
    </location>
</feature>
<feature type="compositionally biased region" description="Acidic residues" evidence="1">
    <location>
        <begin position="94"/>
        <end position="108"/>
    </location>
</feature>
<dbReference type="OrthoDB" id="106052at2759"/>
<evidence type="ECO:0000256" key="1">
    <source>
        <dbReference type="SAM" id="MobiDB-lite"/>
    </source>
</evidence>
<sequence>MDHNAGVDVVLGTDFMIPAGVRLDLFNATAKLPDEVMVPLIKTQNMIDETEGSHVVGGPTELYDQWLARQPSTVERPTYTTPTGILERPHDNSEGDDSSADDWSDSNDESMAALGNASLGLTHTNEPTGEIAFLDDSPTESKPENTSDGDQPKDGANSKMEKRAEPQTCRRRANRPWTCQKSSNRSEGETPALREKEPQIRPKTHPAKPSARARSGHWTAQQLASPQHQQPSDADDSQPPARAELVQNRLKIKRSPDAIFKVYELNKLGDKVLTSPQLAIWKNYLQAFNKENPTKKTSLISAMSTSYGDDGAYTILQAAKQVAETKSTAKKLEISTG</sequence>
<accession>A0A9W6XCZ1</accession>
<evidence type="ECO:0000313" key="3">
    <source>
        <dbReference type="Proteomes" id="UP001165083"/>
    </source>
</evidence>
<proteinExistence type="predicted"/>
<keyword evidence="3" id="KW-1185">Reference proteome</keyword>
<feature type="region of interest" description="Disordered" evidence="1">
    <location>
        <begin position="73"/>
        <end position="241"/>
    </location>
</feature>
<reference evidence="2" key="1">
    <citation type="submission" date="2023-04" db="EMBL/GenBank/DDBJ databases">
        <title>Phytophthora lilii NBRC 32176.</title>
        <authorList>
            <person name="Ichikawa N."/>
            <person name="Sato H."/>
            <person name="Tonouchi N."/>
        </authorList>
    </citation>
    <scope>NUCLEOTIDE SEQUENCE</scope>
    <source>
        <strain evidence="2">NBRC 32176</strain>
    </source>
</reference>
<gene>
    <name evidence="2" type="ORF">Plil01_001531000</name>
</gene>
<dbReference type="Proteomes" id="UP001165083">
    <property type="component" value="Unassembled WGS sequence"/>
</dbReference>
<comment type="caution">
    <text evidence="2">The sequence shown here is derived from an EMBL/GenBank/DDBJ whole genome shotgun (WGS) entry which is preliminary data.</text>
</comment>
<organism evidence="2 3">
    <name type="scientific">Phytophthora lilii</name>
    <dbReference type="NCBI Taxonomy" id="2077276"/>
    <lineage>
        <taxon>Eukaryota</taxon>
        <taxon>Sar</taxon>
        <taxon>Stramenopiles</taxon>
        <taxon>Oomycota</taxon>
        <taxon>Peronosporomycetes</taxon>
        <taxon>Peronosporales</taxon>
        <taxon>Peronosporaceae</taxon>
        <taxon>Phytophthora</taxon>
    </lineage>
</organism>